<feature type="compositionally biased region" description="Basic residues" evidence="1">
    <location>
        <begin position="194"/>
        <end position="203"/>
    </location>
</feature>
<dbReference type="EMBL" id="MTKT01001346">
    <property type="protein sequence ID" value="OWM84571.1"/>
    <property type="molecule type" value="Genomic_DNA"/>
</dbReference>
<comment type="caution">
    <text evidence="2">The sequence shown here is derived from an EMBL/GenBank/DDBJ whole genome shotgun (WGS) entry which is preliminary data.</text>
</comment>
<feature type="compositionally biased region" description="Polar residues" evidence="1">
    <location>
        <begin position="96"/>
        <end position="128"/>
    </location>
</feature>
<dbReference type="Proteomes" id="UP000197138">
    <property type="component" value="Unassembled WGS sequence"/>
</dbReference>
<reference evidence="3" key="1">
    <citation type="journal article" date="2017" name="Plant J.">
        <title>The pomegranate (Punica granatum L.) genome and the genomics of punicalagin biosynthesis.</title>
        <authorList>
            <person name="Qin G."/>
            <person name="Xu C."/>
            <person name="Ming R."/>
            <person name="Tang H."/>
            <person name="Guyot R."/>
            <person name="Kramer E.M."/>
            <person name="Hu Y."/>
            <person name="Yi X."/>
            <person name="Qi Y."/>
            <person name="Xu X."/>
            <person name="Gao Z."/>
            <person name="Pan H."/>
            <person name="Jian J."/>
            <person name="Tian Y."/>
            <person name="Yue Z."/>
            <person name="Xu Y."/>
        </authorList>
    </citation>
    <scope>NUCLEOTIDE SEQUENCE [LARGE SCALE GENOMIC DNA]</scope>
    <source>
        <strain evidence="3">cv. Dabenzi</strain>
    </source>
</reference>
<organism evidence="2 3">
    <name type="scientific">Punica granatum</name>
    <name type="common">Pomegranate</name>
    <dbReference type="NCBI Taxonomy" id="22663"/>
    <lineage>
        <taxon>Eukaryota</taxon>
        <taxon>Viridiplantae</taxon>
        <taxon>Streptophyta</taxon>
        <taxon>Embryophyta</taxon>
        <taxon>Tracheophyta</taxon>
        <taxon>Spermatophyta</taxon>
        <taxon>Magnoliopsida</taxon>
        <taxon>eudicotyledons</taxon>
        <taxon>Gunneridae</taxon>
        <taxon>Pentapetalae</taxon>
        <taxon>rosids</taxon>
        <taxon>malvids</taxon>
        <taxon>Myrtales</taxon>
        <taxon>Lythraceae</taxon>
        <taxon>Punica</taxon>
    </lineage>
</organism>
<sequence>MNNGRRARSLRKLEESHQKNEQAKNPETTGLALWHYSSSSHRSTERYPIWDSKNPSQCQSDQRHVRAHFRDIVLKPGHPDPSRTPFLTEFPGARSTDMQTAPQNGSTGTQGPPRSGNKLQMTFRNSTWFPEERFNGHECLPASLRGAPTENRDHNDPRAPQDIQGTLRKSRSQVPRPPRANGPRPRATSQRSPTGHKSHQNEC</sequence>
<dbReference type="AlphaFoldDB" id="A0A218XJD0"/>
<accession>A0A218XJD0</accession>
<protein>
    <submittedName>
        <fullName evidence="2">Uncharacterized protein</fullName>
    </submittedName>
</protein>
<evidence type="ECO:0000313" key="3">
    <source>
        <dbReference type="Proteomes" id="UP000197138"/>
    </source>
</evidence>
<feature type="region of interest" description="Disordered" evidence="1">
    <location>
        <begin position="1"/>
        <end position="37"/>
    </location>
</feature>
<feature type="compositionally biased region" description="Basic residues" evidence="1">
    <location>
        <begin position="1"/>
        <end position="10"/>
    </location>
</feature>
<feature type="compositionally biased region" description="Basic and acidic residues" evidence="1">
    <location>
        <begin position="11"/>
        <end position="24"/>
    </location>
</feature>
<name>A0A218XJD0_PUNGR</name>
<evidence type="ECO:0000256" key="1">
    <source>
        <dbReference type="SAM" id="MobiDB-lite"/>
    </source>
</evidence>
<gene>
    <name evidence="2" type="ORF">CDL15_Pgr011727</name>
</gene>
<proteinExistence type="predicted"/>
<evidence type="ECO:0000313" key="2">
    <source>
        <dbReference type="EMBL" id="OWM84571.1"/>
    </source>
</evidence>
<feature type="region of interest" description="Disordered" evidence="1">
    <location>
        <begin position="74"/>
        <end position="203"/>
    </location>
</feature>
<feature type="compositionally biased region" description="Basic and acidic residues" evidence="1">
    <location>
        <begin position="150"/>
        <end position="159"/>
    </location>
</feature>